<feature type="domain" description="Glycosyl transferase family 51" evidence="16">
    <location>
        <begin position="114"/>
        <end position="279"/>
    </location>
</feature>
<evidence type="ECO:0000256" key="3">
    <source>
        <dbReference type="ARBA" id="ARBA00022645"/>
    </source>
</evidence>
<evidence type="ECO:0000256" key="14">
    <source>
        <dbReference type="SAM" id="MobiDB-lite"/>
    </source>
</evidence>
<dbReference type="EMBL" id="AECV01000001">
    <property type="protein sequence ID" value="EFW30438.1"/>
    <property type="molecule type" value="Genomic_DNA"/>
</dbReference>
<dbReference type="Proteomes" id="UP000004633">
    <property type="component" value="Unassembled WGS sequence"/>
</dbReference>
<keyword evidence="11" id="KW-0961">Cell wall biogenesis/degradation</keyword>
<evidence type="ECO:0000256" key="15">
    <source>
        <dbReference type="SAM" id="Phobius"/>
    </source>
</evidence>
<dbReference type="GO" id="GO:0009252">
    <property type="term" value="P:peptidoglycan biosynthetic process"/>
    <property type="evidence" value="ECO:0007669"/>
    <property type="project" value="UniProtKB-KW"/>
</dbReference>
<dbReference type="STRING" id="749551.HMPREF9555_00064"/>
<keyword evidence="15" id="KW-1133">Transmembrane helix</keyword>
<evidence type="ECO:0000256" key="11">
    <source>
        <dbReference type="ARBA" id="ARBA00023316"/>
    </source>
</evidence>
<dbReference type="FunFam" id="1.10.3810.10:FF:000001">
    <property type="entry name" value="Penicillin-binding protein 1A"/>
    <property type="match status" value="1"/>
</dbReference>
<dbReference type="PANTHER" id="PTHR32282">
    <property type="entry name" value="BINDING PROTEIN TRANSPEPTIDASE, PUTATIVE-RELATED"/>
    <property type="match status" value="1"/>
</dbReference>
<keyword evidence="18" id="KW-1185">Reference proteome</keyword>
<reference evidence="17 18" key="1">
    <citation type="submission" date="2010-08" db="EMBL/GenBank/DDBJ databases">
        <authorList>
            <person name="Weinstock G."/>
            <person name="Sodergren E."/>
            <person name="Clifton S."/>
            <person name="Fulton L."/>
            <person name="Fulton B."/>
            <person name="Courtney L."/>
            <person name="Fronick C."/>
            <person name="Harrison M."/>
            <person name="Strong C."/>
            <person name="Farmer C."/>
            <person name="Delahaunty K."/>
            <person name="Markovic C."/>
            <person name="Hall O."/>
            <person name="Minx P."/>
            <person name="Tomlinson C."/>
            <person name="Mitreva M."/>
            <person name="Hou S."/>
            <person name="Chen J."/>
            <person name="Wollam A."/>
            <person name="Pepin K.H."/>
            <person name="Johnson M."/>
            <person name="Bhonagiri V."/>
            <person name="Zhang X."/>
            <person name="Suruliraj S."/>
            <person name="Warren W."/>
            <person name="Chinwalla A."/>
            <person name="Mardis E.R."/>
            <person name="Wilson R.K."/>
        </authorList>
    </citation>
    <scope>NUCLEOTIDE SEQUENCE [LARGE SCALE GENOMIC DNA]</scope>
    <source>
        <strain evidence="17 18">F0399</strain>
    </source>
</reference>
<protein>
    <submittedName>
        <fullName evidence="17">Transglycosylase</fullName>
    </submittedName>
</protein>
<comment type="catalytic activity">
    <reaction evidence="13">
        <text>[GlcNAc-(1-&gt;4)-Mur2Ac(oyl-L-Ala-gamma-D-Glu-L-Lys-D-Ala-D-Ala)](n)-di-trans,octa-cis-undecaprenyl diphosphate + beta-D-GlcNAc-(1-&gt;4)-Mur2Ac(oyl-L-Ala-gamma-D-Glu-L-Lys-D-Ala-D-Ala)-di-trans,octa-cis-undecaprenyl diphosphate = [GlcNAc-(1-&gt;4)-Mur2Ac(oyl-L-Ala-gamma-D-Glu-L-Lys-D-Ala-D-Ala)](n+1)-di-trans,octa-cis-undecaprenyl diphosphate + di-trans,octa-cis-undecaprenyl diphosphate + H(+)</text>
        <dbReference type="Rhea" id="RHEA:23708"/>
        <dbReference type="Rhea" id="RHEA-COMP:9602"/>
        <dbReference type="Rhea" id="RHEA-COMP:9603"/>
        <dbReference type="ChEBI" id="CHEBI:15378"/>
        <dbReference type="ChEBI" id="CHEBI:58405"/>
        <dbReference type="ChEBI" id="CHEBI:60033"/>
        <dbReference type="ChEBI" id="CHEBI:78435"/>
        <dbReference type="EC" id="2.4.99.28"/>
    </reaction>
</comment>
<keyword evidence="7" id="KW-0378">Hydrolase</keyword>
<dbReference type="InterPro" id="IPR001264">
    <property type="entry name" value="Glyco_trans_51"/>
</dbReference>
<keyword evidence="4" id="KW-0645">Protease</keyword>
<evidence type="ECO:0000256" key="6">
    <source>
        <dbReference type="ARBA" id="ARBA00022679"/>
    </source>
</evidence>
<keyword evidence="10" id="KW-0511">Multifunctional enzyme</keyword>
<keyword evidence="8" id="KW-0133">Cell shape</keyword>
<evidence type="ECO:0000256" key="1">
    <source>
        <dbReference type="ARBA" id="ARBA00007090"/>
    </source>
</evidence>
<evidence type="ECO:0000256" key="5">
    <source>
        <dbReference type="ARBA" id="ARBA00022676"/>
    </source>
</evidence>
<gene>
    <name evidence="17" type="ORF">HMPREF9555_00064</name>
</gene>
<evidence type="ECO:0000256" key="12">
    <source>
        <dbReference type="ARBA" id="ARBA00034000"/>
    </source>
</evidence>
<dbReference type="RefSeq" id="WP_009348690.1">
    <property type="nucleotide sequence ID" value="NZ_GL638127.1"/>
</dbReference>
<evidence type="ECO:0000256" key="8">
    <source>
        <dbReference type="ARBA" id="ARBA00022960"/>
    </source>
</evidence>
<evidence type="ECO:0000256" key="9">
    <source>
        <dbReference type="ARBA" id="ARBA00022984"/>
    </source>
</evidence>
<comment type="caution">
    <text evidence="17">The sequence shown here is derived from an EMBL/GenBank/DDBJ whole genome shotgun (WGS) entry which is preliminary data.</text>
</comment>
<dbReference type="InterPro" id="IPR036950">
    <property type="entry name" value="PBP_transglycosylase"/>
</dbReference>
<evidence type="ECO:0000256" key="13">
    <source>
        <dbReference type="ARBA" id="ARBA00049902"/>
    </source>
</evidence>
<dbReference type="SUPFAM" id="SSF53955">
    <property type="entry name" value="Lysozyme-like"/>
    <property type="match status" value="1"/>
</dbReference>
<evidence type="ECO:0000259" key="16">
    <source>
        <dbReference type="Pfam" id="PF00912"/>
    </source>
</evidence>
<keyword evidence="9" id="KW-0573">Peptidoglycan synthesis</keyword>
<evidence type="ECO:0000256" key="10">
    <source>
        <dbReference type="ARBA" id="ARBA00023268"/>
    </source>
</evidence>
<sequence>MTEEQNEQSPPKRRRRKSTGTKGTKGTKKRTARRKSTSKKRTGLLCLILVLLVFVLCAGTFLFFPRTWQGIGLLLPDAERQKPANELHEIYEPDAGERIMRVLFIRRAIEARLNRSDYVPIDRIAPDLGRAVVAVEDRRFYTHMGFDATGMARAALVNIQNGRIEEGASTITQQLVKNLFLANDQTFTRKAEELLLALDIELAYTKPEILEMYLNVVYYGAGFYGVGAASEGYYGKSPDALDLPEASMLAGIPNAPSTLSPFVDFIAAKKRQAIVLDAMESQNYIDRRTAEDAKIQPLILRPKP</sequence>
<dbReference type="PANTHER" id="PTHR32282:SF33">
    <property type="entry name" value="PEPTIDOGLYCAN GLYCOSYLTRANSFERASE"/>
    <property type="match status" value="1"/>
</dbReference>
<evidence type="ECO:0000256" key="7">
    <source>
        <dbReference type="ARBA" id="ARBA00022801"/>
    </source>
</evidence>
<dbReference type="HOGENOM" id="CLU_006354_1_2_9"/>
<feature type="region of interest" description="Disordered" evidence="14">
    <location>
        <begin position="1"/>
        <end position="37"/>
    </location>
</feature>
<feature type="transmembrane region" description="Helical" evidence="15">
    <location>
        <begin position="43"/>
        <end position="64"/>
    </location>
</feature>
<organism evidence="17 18">
    <name type="scientific">Selenomonas artemidis F0399</name>
    <dbReference type="NCBI Taxonomy" id="749551"/>
    <lineage>
        <taxon>Bacteria</taxon>
        <taxon>Bacillati</taxon>
        <taxon>Bacillota</taxon>
        <taxon>Negativicutes</taxon>
        <taxon>Selenomonadales</taxon>
        <taxon>Selenomonadaceae</taxon>
        <taxon>Selenomonas</taxon>
    </lineage>
</organism>
<dbReference type="GO" id="GO:0071555">
    <property type="term" value="P:cell wall organization"/>
    <property type="evidence" value="ECO:0007669"/>
    <property type="project" value="UniProtKB-KW"/>
</dbReference>
<keyword evidence="15" id="KW-0472">Membrane</keyword>
<dbReference type="Pfam" id="PF00912">
    <property type="entry name" value="Transgly"/>
    <property type="match status" value="1"/>
</dbReference>
<dbReference type="GO" id="GO:0008360">
    <property type="term" value="P:regulation of cell shape"/>
    <property type="evidence" value="ECO:0007669"/>
    <property type="project" value="UniProtKB-KW"/>
</dbReference>
<dbReference type="AlphaFoldDB" id="E7MZC4"/>
<dbReference type="InterPro" id="IPR023346">
    <property type="entry name" value="Lysozyme-like_dom_sf"/>
</dbReference>
<accession>E7MZC4</accession>
<evidence type="ECO:0000313" key="18">
    <source>
        <dbReference type="Proteomes" id="UP000004633"/>
    </source>
</evidence>
<dbReference type="GO" id="GO:0009002">
    <property type="term" value="F:serine-type D-Ala-D-Ala carboxypeptidase activity"/>
    <property type="evidence" value="ECO:0007669"/>
    <property type="project" value="UniProtKB-EC"/>
</dbReference>
<keyword evidence="6" id="KW-0808">Transferase</keyword>
<dbReference type="GO" id="GO:0006508">
    <property type="term" value="P:proteolysis"/>
    <property type="evidence" value="ECO:0007669"/>
    <property type="project" value="UniProtKB-KW"/>
</dbReference>
<comment type="similarity">
    <text evidence="1">In the C-terminal section; belongs to the transpeptidase family.</text>
</comment>
<keyword evidence="3" id="KW-0121">Carboxypeptidase</keyword>
<dbReference type="Gene3D" id="1.10.3810.10">
    <property type="entry name" value="Biosynthetic peptidoglycan transglycosylase-like"/>
    <property type="match status" value="1"/>
</dbReference>
<keyword evidence="15" id="KW-0812">Transmembrane</keyword>
<feature type="compositionally biased region" description="Basic residues" evidence="14">
    <location>
        <begin position="11"/>
        <end position="37"/>
    </location>
</feature>
<comment type="catalytic activity">
    <reaction evidence="12">
        <text>Preferential cleavage: (Ac)2-L-Lys-D-Ala-|-D-Ala. Also transpeptidation of peptidyl-alanyl moieties that are N-acyl substituents of D-alanine.</text>
        <dbReference type="EC" id="3.4.16.4"/>
    </reaction>
</comment>
<name>E7MZC4_9FIRM</name>
<dbReference type="GO" id="GO:0008955">
    <property type="term" value="F:peptidoglycan glycosyltransferase activity"/>
    <property type="evidence" value="ECO:0007669"/>
    <property type="project" value="UniProtKB-EC"/>
</dbReference>
<evidence type="ECO:0000313" key="17">
    <source>
        <dbReference type="EMBL" id="EFW30438.1"/>
    </source>
</evidence>
<evidence type="ECO:0000256" key="2">
    <source>
        <dbReference type="ARBA" id="ARBA00007739"/>
    </source>
</evidence>
<keyword evidence="5" id="KW-0328">Glycosyltransferase</keyword>
<proteinExistence type="inferred from homology"/>
<dbReference type="InterPro" id="IPR050396">
    <property type="entry name" value="Glycosyltr_51/Transpeptidase"/>
</dbReference>
<comment type="similarity">
    <text evidence="2">In the N-terminal section; belongs to the glycosyltransferase 51 family.</text>
</comment>
<evidence type="ECO:0000256" key="4">
    <source>
        <dbReference type="ARBA" id="ARBA00022670"/>
    </source>
</evidence>